<comment type="similarity">
    <text evidence="5">Belongs to the YicC/YloC family.</text>
</comment>
<dbReference type="Proteomes" id="UP000824160">
    <property type="component" value="Unassembled WGS sequence"/>
</dbReference>
<dbReference type="PANTHER" id="PTHR30636">
    <property type="entry name" value="UPF0701 PROTEIN YICC"/>
    <property type="match status" value="1"/>
</dbReference>
<keyword evidence="3" id="KW-0255">Endonuclease</keyword>
<evidence type="ECO:0000256" key="2">
    <source>
        <dbReference type="ARBA" id="ARBA00022722"/>
    </source>
</evidence>
<feature type="domain" description="Endoribonuclease YicC-like N-terminal" evidence="6">
    <location>
        <begin position="2"/>
        <end position="156"/>
    </location>
</feature>
<protein>
    <submittedName>
        <fullName evidence="8">YicC family protein</fullName>
    </submittedName>
</protein>
<evidence type="ECO:0000313" key="9">
    <source>
        <dbReference type="Proteomes" id="UP000824160"/>
    </source>
</evidence>
<dbReference type="EMBL" id="DVLW01000264">
    <property type="protein sequence ID" value="HIT95440.1"/>
    <property type="molecule type" value="Genomic_DNA"/>
</dbReference>
<gene>
    <name evidence="8" type="ORF">IAC43_09655</name>
</gene>
<dbReference type="Pfam" id="PF03755">
    <property type="entry name" value="YicC-like_N"/>
    <property type="match status" value="1"/>
</dbReference>
<evidence type="ECO:0000256" key="4">
    <source>
        <dbReference type="ARBA" id="ARBA00022801"/>
    </source>
</evidence>
<evidence type="ECO:0000256" key="3">
    <source>
        <dbReference type="ARBA" id="ARBA00022759"/>
    </source>
</evidence>
<dbReference type="NCBIfam" id="TIGR00255">
    <property type="entry name" value="YicC/YloC family endoribonuclease"/>
    <property type="match status" value="1"/>
</dbReference>
<organism evidence="8 9">
    <name type="scientific">Candidatus Faecivivens stercoripullorum</name>
    <dbReference type="NCBI Taxonomy" id="2840805"/>
    <lineage>
        <taxon>Bacteria</taxon>
        <taxon>Bacillati</taxon>
        <taxon>Bacillota</taxon>
        <taxon>Clostridia</taxon>
        <taxon>Eubacteriales</taxon>
        <taxon>Oscillospiraceae</taxon>
        <taxon>Oscillospiraceae incertae sedis</taxon>
        <taxon>Candidatus Faecivivens</taxon>
    </lineage>
</organism>
<dbReference type="GO" id="GO:0004521">
    <property type="term" value="F:RNA endonuclease activity"/>
    <property type="evidence" value="ECO:0007669"/>
    <property type="project" value="InterPro"/>
</dbReference>
<evidence type="ECO:0000256" key="1">
    <source>
        <dbReference type="ARBA" id="ARBA00001968"/>
    </source>
</evidence>
<reference evidence="8" key="2">
    <citation type="journal article" date="2021" name="PeerJ">
        <title>Extensive microbial diversity within the chicken gut microbiome revealed by metagenomics and culture.</title>
        <authorList>
            <person name="Gilroy R."/>
            <person name="Ravi A."/>
            <person name="Getino M."/>
            <person name="Pursley I."/>
            <person name="Horton D.L."/>
            <person name="Alikhan N.F."/>
            <person name="Baker D."/>
            <person name="Gharbi K."/>
            <person name="Hall N."/>
            <person name="Watson M."/>
            <person name="Adriaenssens E.M."/>
            <person name="Foster-Nyarko E."/>
            <person name="Jarju S."/>
            <person name="Secka A."/>
            <person name="Antonio M."/>
            <person name="Oren A."/>
            <person name="Chaudhuri R.R."/>
            <person name="La Ragione R."/>
            <person name="Hildebrand F."/>
            <person name="Pallen M.J."/>
        </authorList>
    </citation>
    <scope>NUCLEOTIDE SEQUENCE</scope>
    <source>
        <strain evidence="8">ChiBcec7-5410</strain>
    </source>
</reference>
<dbReference type="GO" id="GO:0016787">
    <property type="term" value="F:hydrolase activity"/>
    <property type="evidence" value="ECO:0007669"/>
    <property type="project" value="UniProtKB-KW"/>
</dbReference>
<dbReference type="PANTHER" id="PTHR30636:SF3">
    <property type="entry name" value="UPF0701 PROTEIN YICC"/>
    <property type="match status" value="1"/>
</dbReference>
<name>A0A9D1KSQ7_9FIRM</name>
<reference evidence="8" key="1">
    <citation type="submission" date="2020-10" db="EMBL/GenBank/DDBJ databases">
        <authorList>
            <person name="Gilroy R."/>
        </authorList>
    </citation>
    <scope>NUCLEOTIDE SEQUENCE</scope>
    <source>
        <strain evidence="8">ChiBcec7-5410</strain>
    </source>
</reference>
<dbReference type="InterPro" id="IPR005229">
    <property type="entry name" value="YicC/YloC-like"/>
</dbReference>
<dbReference type="Pfam" id="PF08340">
    <property type="entry name" value="YicC-like_C"/>
    <property type="match status" value="1"/>
</dbReference>
<accession>A0A9D1KSQ7</accession>
<keyword evidence="2" id="KW-0540">Nuclease</keyword>
<comment type="cofactor">
    <cofactor evidence="1">
        <name>a divalent metal cation</name>
        <dbReference type="ChEBI" id="CHEBI:60240"/>
    </cofactor>
</comment>
<evidence type="ECO:0000313" key="8">
    <source>
        <dbReference type="EMBL" id="HIT95440.1"/>
    </source>
</evidence>
<dbReference type="AlphaFoldDB" id="A0A9D1KSQ7"/>
<feature type="domain" description="Endoribonuclease YicC-like C-terminal" evidence="7">
    <location>
        <begin position="173"/>
        <end position="292"/>
    </location>
</feature>
<dbReference type="InterPro" id="IPR013551">
    <property type="entry name" value="YicC-like_C"/>
</dbReference>
<proteinExistence type="inferred from homology"/>
<keyword evidence="4" id="KW-0378">Hydrolase</keyword>
<dbReference type="InterPro" id="IPR013527">
    <property type="entry name" value="YicC-like_N"/>
</dbReference>
<evidence type="ECO:0000259" key="7">
    <source>
        <dbReference type="Pfam" id="PF08340"/>
    </source>
</evidence>
<evidence type="ECO:0000256" key="5">
    <source>
        <dbReference type="ARBA" id="ARBA00035648"/>
    </source>
</evidence>
<sequence>MLRSMTGYGRGHEVVGNYDITVEVKSVNHRYFEFSSRIPKAYQFLEDKIKSAVQSGCSRGKVEASVSIQLIGGGENEVTLNLDITRGYLEALRSSAGELDLLDDLRLSDLIQFPDVFTVRKRELDPEEVWDAVRGVAEEAVAAFVRMREKEGLQLKADLSGRLENIARTLTFIEERAPQLKEEYYNRLYQKIAELLADKNIDETRLVTEAAIFADRVAIDEETVRLRSHLQQFAELLETDQPVGRKLDFLVQEMNRETNTIGSKCQDVDITRRVVDIKSEIEKIREQIQNLE</sequence>
<evidence type="ECO:0000259" key="6">
    <source>
        <dbReference type="Pfam" id="PF03755"/>
    </source>
</evidence>
<comment type="caution">
    <text evidence="8">The sequence shown here is derived from an EMBL/GenBank/DDBJ whole genome shotgun (WGS) entry which is preliminary data.</text>
</comment>